<sequence length="901" mass="98627">MGVHGLTSYLKANRSSLARTLHLAASNKSSAEERQQVIIDGWSLIYAVYRGAQLPWVYGGEYAAFEQAVRRLVNAWRGVGLEPVVVFDGPTPQAKFPTVEKRVDQHRKDLLLIYRSGPVGRLSQASTFVLPPLCYSSCLLALTTPVSGDHGASFEPIEVHFADSEGDPFTVELARQRGAWILGTDSDFVVYIGSVCGEGVETTEGMGYCPLDEMVWVAEEPNPGTARPDTPSASSSGWGDEDDFREVRTKRRKTSRSSGLLPPLGGGVLSLNLTFYAPLSLPTLLNLPPTHLPLLASFLGTDYTPSTMWQHFHPQSNGPVQNVERTANALRTASAQQSSSGAATPSGYNRALDLIMRAIEILALRPPLASGMAVQLREAIINSTLQYALPPPGTPGQSCTLHPADACDLPQQLVPSAFDDFPAATTKPIYLQAYREGRLSPELLDLLATGTFWPSVFLEDPDASSVAVWMGREIRQWVYAIVEEAVGLYEEPEDLDDDLEDGEDDTLAEGEDGDLEEDEDEVIPVEEMDSDEEPEWVKADKQASVRAAARARAHERRDTELYHGYLPEHGVAQPDNSPELRSLHAALWRLRGGKNDGASVDGGSVPISRVMSKQESTIASPPGGRTRRVQVTEYVRRAQSIRPEKVDVRQPVVGDLLPEEWRWADLNGTAAAYPRRLGISGNMPVVLRSQHERVRLMLYALRAEGTGILGPSTNWEDASLPWEHEECHIALSVRWAIMKGAERGHDAQWRKSELRALAGVIFPLSEETKDEGSIMPVTPLENRSILLTAELLHAMENIAWLAQALLLPHLCGDAESRFSGRAFHAALLGLSAGKIQLREDAEHWCSAVVQGLGDDIWFEEKRKEKKKGKGTVRGAPSVPSSRSGNSSVFGMFGALEGLPAE</sequence>
<dbReference type="STRING" id="1353952.A0A165DLP5"/>
<dbReference type="InterPro" id="IPR006084">
    <property type="entry name" value="XPG/Rad2"/>
</dbReference>
<dbReference type="OrthoDB" id="25987at2759"/>
<proteinExistence type="inferred from homology"/>
<protein>
    <recommendedName>
        <fullName evidence="5">PIN domain-like protein</fullName>
    </recommendedName>
</protein>
<name>A0A165DLP5_9BASI</name>
<reference evidence="3 4" key="1">
    <citation type="journal article" date="2016" name="Mol. Biol. Evol.">
        <title>Comparative Genomics of Early-Diverging Mushroom-Forming Fungi Provides Insights into the Origins of Lignocellulose Decay Capabilities.</title>
        <authorList>
            <person name="Nagy L.G."/>
            <person name="Riley R."/>
            <person name="Tritt A."/>
            <person name="Adam C."/>
            <person name="Daum C."/>
            <person name="Floudas D."/>
            <person name="Sun H."/>
            <person name="Yadav J.S."/>
            <person name="Pangilinan J."/>
            <person name="Larsson K.H."/>
            <person name="Matsuura K."/>
            <person name="Barry K."/>
            <person name="Labutti K."/>
            <person name="Kuo R."/>
            <person name="Ohm R.A."/>
            <person name="Bhattacharya S.S."/>
            <person name="Shirouzu T."/>
            <person name="Yoshinaga Y."/>
            <person name="Martin F.M."/>
            <person name="Grigoriev I.V."/>
            <person name="Hibbett D.S."/>
        </authorList>
    </citation>
    <scope>NUCLEOTIDE SEQUENCE [LARGE SCALE GENOMIC DNA]</scope>
    <source>
        <strain evidence="3 4">HHB12733</strain>
    </source>
</reference>
<evidence type="ECO:0008006" key="5">
    <source>
        <dbReference type="Google" id="ProtNLM"/>
    </source>
</evidence>
<dbReference type="InParanoid" id="A0A165DLP5"/>
<dbReference type="PANTHER" id="PTHR15665:SF1">
    <property type="entry name" value="PROTEIN ASTEROID HOMOLOG 1"/>
    <property type="match status" value="1"/>
</dbReference>
<evidence type="ECO:0000256" key="1">
    <source>
        <dbReference type="ARBA" id="ARBA00007398"/>
    </source>
</evidence>
<dbReference type="AlphaFoldDB" id="A0A165DLP5"/>
<dbReference type="PRINTS" id="PR00853">
    <property type="entry name" value="XPGRADSUPER"/>
</dbReference>
<feature type="region of interest" description="Disordered" evidence="2">
    <location>
        <begin position="864"/>
        <end position="887"/>
    </location>
</feature>
<dbReference type="SUPFAM" id="SSF88723">
    <property type="entry name" value="PIN domain-like"/>
    <property type="match status" value="1"/>
</dbReference>
<dbReference type="Gene3D" id="3.40.50.1010">
    <property type="entry name" value="5'-nuclease"/>
    <property type="match status" value="1"/>
</dbReference>
<feature type="region of interest" description="Disordered" evidence="2">
    <location>
        <begin position="491"/>
        <end position="520"/>
    </location>
</feature>
<dbReference type="InterPro" id="IPR026832">
    <property type="entry name" value="Asteroid"/>
</dbReference>
<evidence type="ECO:0000313" key="4">
    <source>
        <dbReference type="Proteomes" id="UP000076842"/>
    </source>
</evidence>
<dbReference type="Proteomes" id="UP000076842">
    <property type="component" value="Unassembled WGS sequence"/>
</dbReference>
<dbReference type="InterPro" id="IPR029060">
    <property type="entry name" value="PIN-like_dom_sf"/>
</dbReference>
<evidence type="ECO:0000256" key="2">
    <source>
        <dbReference type="SAM" id="MobiDB-lite"/>
    </source>
</evidence>
<comment type="similarity">
    <text evidence="1">Belongs to the asteroid family.</text>
</comment>
<feature type="region of interest" description="Disordered" evidence="2">
    <location>
        <begin position="220"/>
        <end position="258"/>
    </location>
</feature>
<evidence type="ECO:0000313" key="3">
    <source>
        <dbReference type="EMBL" id="KZT53081.1"/>
    </source>
</evidence>
<keyword evidence="4" id="KW-1185">Reference proteome</keyword>
<dbReference type="PANTHER" id="PTHR15665">
    <property type="entry name" value="ASTEROID PROTEIN"/>
    <property type="match status" value="1"/>
</dbReference>
<accession>A0A165DLP5</accession>
<gene>
    <name evidence="3" type="ORF">CALCODRAFT_520307</name>
</gene>
<feature type="compositionally biased region" description="Low complexity" evidence="2">
    <location>
        <begin position="876"/>
        <end position="887"/>
    </location>
</feature>
<dbReference type="EMBL" id="KV424047">
    <property type="protein sequence ID" value="KZT53081.1"/>
    <property type="molecule type" value="Genomic_DNA"/>
</dbReference>
<organism evidence="3 4">
    <name type="scientific">Calocera cornea HHB12733</name>
    <dbReference type="NCBI Taxonomy" id="1353952"/>
    <lineage>
        <taxon>Eukaryota</taxon>
        <taxon>Fungi</taxon>
        <taxon>Dikarya</taxon>
        <taxon>Basidiomycota</taxon>
        <taxon>Agaricomycotina</taxon>
        <taxon>Dacrymycetes</taxon>
        <taxon>Dacrymycetales</taxon>
        <taxon>Dacrymycetaceae</taxon>
        <taxon>Calocera</taxon>
    </lineage>
</organism>